<evidence type="ECO:0000256" key="3">
    <source>
        <dbReference type="ARBA" id="ARBA00010609"/>
    </source>
</evidence>
<dbReference type="GO" id="GO:0005507">
    <property type="term" value="F:copper ion binding"/>
    <property type="evidence" value="ECO:0007669"/>
    <property type="project" value="InterPro"/>
</dbReference>
<comment type="cofactor">
    <cofactor evidence="2">
        <name>Cu cation</name>
        <dbReference type="ChEBI" id="CHEBI:23378"/>
    </cofactor>
</comment>
<evidence type="ECO:0000256" key="11">
    <source>
        <dbReference type="ARBA" id="ARBA00023180"/>
    </source>
</evidence>
<feature type="signal peptide" evidence="13">
    <location>
        <begin position="1"/>
        <end position="21"/>
    </location>
</feature>
<dbReference type="EMBL" id="ML995488">
    <property type="protein sequence ID" value="KAF2141091.1"/>
    <property type="molecule type" value="Genomic_DNA"/>
</dbReference>
<dbReference type="InterPro" id="IPR011706">
    <property type="entry name" value="Cu-oxidase_C"/>
</dbReference>
<dbReference type="PANTHER" id="PTHR11709">
    <property type="entry name" value="MULTI-COPPER OXIDASE"/>
    <property type="match status" value="1"/>
</dbReference>
<dbReference type="GeneID" id="54295734"/>
<keyword evidence="8" id="KW-0560">Oxidoreductase</keyword>
<dbReference type="FunFam" id="2.60.40.420:FF:000021">
    <property type="entry name" value="Extracellular dihydrogeodin oxidase/laccase"/>
    <property type="match status" value="1"/>
</dbReference>
<name>A0A6A6BF31_9PEZI</name>
<accession>A0A6A6BF31</accession>
<keyword evidence="6 13" id="KW-0732">Signal</keyword>
<dbReference type="Proteomes" id="UP000799438">
    <property type="component" value="Unassembled WGS sequence"/>
</dbReference>
<dbReference type="CDD" id="cd13854">
    <property type="entry name" value="CuRO_1_MaLCC_like"/>
    <property type="match status" value="1"/>
</dbReference>
<proteinExistence type="inferred from homology"/>
<comment type="catalytic activity">
    <reaction evidence="1">
        <text>4 hydroquinone + O2 = 4 benzosemiquinone + 2 H2O</text>
        <dbReference type="Rhea" id="RHEA:11276"/>
        <dbReference type="ChEBI" id="CHEBI:15377"/>
        <dbReference type="ChEBI" id="CHEBI:15379"/>
        <dbReference type="ChEBI" id="CHEBI:17594"/>
        <dbReference type="ChEBI" id="CHEBI:17977"/>
        <dbReference type="EC" id="1.10.3.2"/>
    </reaction>
</comment>
<evidence type="ECO:0000256" key="2">
    <source>
        <dbReference type="ARBA" id="ARBA00001935"/>
    </source>
</evidence>
<dbReference type="AlphaFoldDB" id="A0A6A6BF31"/>
<evidence type="ECO:0000256" key="1">
    <source>
        <dbReference type="ARBA" id="ARBA00000349"/>
    </source>
</evidence>
<evidence type="ECO:0000313" key="17">
    <source>
        <dbReference type="EMBL" id="KAF2141091.1"/>
    </source>
</evidence>
<dbReference type="FunFam" id="2.60.40.420:FF:000046">
    <property type="entry name" value="Multicopper oxidase"/>
    <property type="match status" value="1"/>
</dbReference>
<organism evidence="17 18">
    <name type="scientific">Aplosporella prunicola CBS 121167</name>
    <dbReference type="NCBI Taxonomy" id="1176127"/>
    <lineage>
        <taxon>Eukaryota</taxon>
        <taxon>Fungi</taxon>
        <taxon>Dikarya</taxon>
        <taxon>Ascomycota</taxon>
        <taxon>Pezizomycotina</taxon>
        <taxon>Dothideomycetes</taxon>
        <taxon>Dothideomycetes incertae sedis</taxon>
        <taxon>Botryosphaeriales</taxon>
        <taxon>Aplosporellaceae</taxon>
        <taxon>Aplosporella</taxon>
    </lineage>
</organism>
<evidence type="ECO:0000256" key="13">
    <source>
        <dbReference type="SAM" id="SignalP"/>
    </source>
</evidence>
<feature type="domain" description="Plastocyanin-like" evidence="14">
    <location>
        <begin position="208"/>
        <end position="354"/>
    </location>
</feature>
<keyword evidence="5" id="KW-0479">Metal-binding</keyword>
<keyword evidence="11" id="KW-0325">Glycoprotein</keyword>
<reference evidence="17" key="1">
    <citation type="journal article" date="2020" name="Stud. Mycol.">
        <title>101 Dothideomycetes genomes: a test case for predicting lifestyles and emergence of pathogens.</title>
        <authorList>
            <person name="Haridas S."/>
            <person name="Albert R."/>
            <person name="Binder M."/>
            <person name="Bloem J."/>
            <person name="Labutti K."/>
            <person name="Salamov A."/>
            <person name="Andreopoulos B."/>
            <person name="Baker S."/>
            <person name="Barry K."/>
            <person name="Bills G."/>
            <person name="Bluhm B."/>
            <person name="Cannon C."/>
            <person name="Castanera R."/>
            <person name="Culley D."/>
            <person name="Daum C."/>
            <person name="Ezra D."/>
            <person name="Gonzalez J."/>
            <person name="Henrissat B."/>
            <person name="Kuo A."/>
            <person name="Liang C."/>
            <person name="Lipzen A."/>
            <person name="Lutzoni F."/>
            <person name="Magnuson J."/>
            <person name="Mondo S."/>
            <person name="Nolan M."/>
            <person name="Ohm R."/>
            <person name="Pangilinan J."/>
            <person name="Park H.-J."/>
            <person name="Ramirez L."/>
            <person name="Alfaro M."/>
            <person name="Sun H."/>
            <person name="Tritt A."/>
            <person name="Yoshinaga Y."/>
            <person name="Zwiers L.-H."/>
            <person name="Turgeon B."/>
            <person name="Goodwin S."/>
            <person name="Spatafora J."/>
            <person name="Crous P."/>
            <person name="Grigoriev I."/>
        </authorList>
    </citation>
    <scope>NUCLEOTIDE SEQUENCE</scope>
    <source>
        <strain evidence="17">CBS 121167</strain>
    </source>
</reference>
<dbReference type="OrthoDB" id="2121828at2759"/>
<dbReference type="Pfam" id="PF07731">
    <property type="entry name" value="Cu-oxidase_2"/>
    <property type="match status" value="1"/>
</dbReference>
<dbReference type="InterPro" id="IPR011707">
    <property type="entry name" value="Cu-oxidase-like_N"/>
</dbReference>
<dbReference type="FunFam" id="2.60.40.420:FF:000038">
    <property type="entry name" value="Extracellular dihydrogeodin oxidase/laccase"/>
    <property type="match status" value="1"/>
</dbReference>
<gene>
    <name evidence="17" type="ORF">K452DRAFT_252011</name>
</gene>
<dbReference type="Gene3D" id="2.60.40.420">
    <property type="entry name" value="Cupredoxins - blue copper proteins"/>
    <property type="match status" value="3"/>
</dbReference>
<keyword evidence="9" id="KW-0186">Copper</keyword>
<feature type="domain" description="Plastocyanin-like" evidence="15">
    <location>
        <begin position="427"/>
        <end position="541"/>
    </location>
</feature>
<feature type="domain" description="Plastocyanin-like" evidence="16">
    <location>
        <begin position="80"/>
        <end position="197"/>
    </location>
</feature>
<evidence type="ECO:0000256" key="6">
    <source>
        <dbReference type="ARBA" id="ARBA00022729"/>
    </source>
</evidence>
<dbReference type="PANTHER" id="PTHR11709:SF502">
    <property type="entry name" value="MULTICOPPER OXIDASE"/>
    <property type="match status" value="1"/>
</dbReference>
<keyword evidence="7" id="KW-0677">Repeat</keyword>
<evidence type="ECO:0000256" key="9">
    <source>
        <dbReference type="ARBA" id="ARBA00023008"/>
    </source>
</evidence>
<evidence type="ECO:0000256" key="5">
    <source>
        <dbReference type="ARBA" id="ARBA00022723"/>
    </source>
</evidence>
<evidence type="ECO:0000313" key="18">
    <source>
        <dbReference type="Proteomes" id="UP000799438"/>
    </source>
</evidence>
<dbReference type="RefSeq" id="XP_033396804.1">
    <property type="nucleotide sequence ID" value="XM_033538238.1"/>
</dbReference>
<evidence type="ECO:0000256" key="4">
    <source>
        <dbReference type="ARBA" id="ARBA00012297"/>
    </source>
</evidence>
<dbReference type="Pfam" id="PF07732">
    <property type="entry name" value="Cu-oxidase_3"/>
    <property type="match status" value="1"/>
</dbReference>
<evidence type="ECO:0000256" key="12">
    <source>
        <dbReference type="ARBA" id="ARBA00023185"/>
    </source>
</evidence>
<dbReference type="CDD" id="cd13880">
    <property type="entry name" value="CuRO_2_MaLCC_like"/>
    <property type="match status" value="1"/>
</dbReference>
<keyword evidence="18" id="KW-1185">Reference proteome</keyword>
<comment type="similarity">
    <text evidence="3">Belongs to the multicopper oxidase family.</text>
</comment>
<dbReference type="InterPro" id="IPR001117">
    <property type="entry name" value="Cu-oxidase_2nd"/>
</dbReference>
<evidence type="ECO:0000259" key="16">
    <source>
        <dbReference type="Pfam" id="PF07732"/>
    </source>
</evidence>
<dbReference type="EC" id="1.10.3.2" evidence="4"/>
<protein>
    <recommendedName>
        <fullName evidence="4">laccase</fullName>
        <ecNumber evidence="4">1.10.3.2</ecNumber>
    </recommendedName>
</protein>
<dbReference type="CDD" id="cd13901">
    <property type="entry name" value="CuRO_3_MaLCC_like"/>
    <property type="match status" value="1"/>
</dbReference>
<evidence type="ECO:0000259" key="14">
    <source>
        <dbReference type="Pfam" id="PF00394"/>
    </source>
</evidence>
<feature type="chain" id="PRO_5025413459" description="laccase" evidence="13">
    <location>
        <begin position="22"/>
        <end position="578"/>
    </location>
</feature>
<keyword evidence="12" id="KW-0439">Lignin degradation</keyword>
<dbReference type="InterPro" id="IPR008972">
    <property type="entry name" value="Cupredoxin"/>
</dbReference>
<dbReference type="SUPFAM" id="SSF49503">
    <property type="entry name" value="Cupredoxins"/>
    <property type="match status" value="3"/>
</dbReference>
<dbReference type="GO" id="GO:0052716">
    <property type="term" value="F:hydroquinone:oxygen oxidoreductase activity"/>
    <property type="evidence" value="ECO:0007669"/>
    <property type="project" value="UniProtKB-EC"/>
</dbReference>
<dbReference type="InterPro" id="IPR045087">
    <property type="entry name" value="Cu-oxidase_fam"/>
</dbReference>
<evidence type="ECO:0000256" key="10">
    <source>
        <dbReference type="ARBA" id="ARBA00023157"/>
    </source>
</evidence>
<evidence type="ECO:0000256" key="7">
    <source>
        <dbReference type="ARBA" id="ARBA00022737"/>
    </source>
</evidence>
<keyword evidence="10" id="KW-1015">Disulfide bond</keyword>
<dbReference type="GO" id="GO:0046274">
    <property type="term" value="P:lignin catabolic process"/>
    <property type="evidence" value="ECO:0007669"/>
    <property type="project" value="UniProtKB-KW"/>
</dbReference>
<evidence type="ECO:0000256" key="8">
    <source>
        <dbReference type="ARBA" id="ARBA00023002"/>
    </source>
</evidence>
<sequence>MQHKMIATVSLLGWAAAAAAATVNTTSVASATATTTESAGTTCSGNTAASRTAWCDYDISTDYYSTVPNTGVTREYWFDLQETTVSPDGIERSALTVNGSIPGPTIFADWGDTVVVHVSNSLTTSQNGTSIHFHGIRQNYTNQMDGVTSITQCPTAPGQSYTYTWRAEQYGSSWYHSHWALQAWEGIFGPIIINGPASSNYDEDLGSLFLNDWSHQTVDELYDSAQTDGPPTLDNGLINGTNLYNSSGTVTGSRFETTWTEGTSYRLRIVNGAVDTHFKFMVDNHTMTVIANDFVPIVPYEATVLDIAMGQRYDVIITADQADVASDFWLRAIPQTACSDNDSTNNIKGIVHYGTSTGMPATTAYSYTDGCDDEDLSNLVPYVSKDASSGTSLAESVAVGQNDDNLFRWFMNSTSMQVYWEDPTLLQVYNDDLNFTTESGVVQLDSANQWYYLVIETSNAVPHPIHLHGHDMSILAQGTGSYDSADVSLDLTNPPRRDTAMLPASGYLVIAFETDNPGSWLCHCHIGWHTSEGFAIQILERYTELQEMIDSDVLNSNCEAWTTYAEGSSVEEVNDSGI</sequence>
<evidence type="ECO:0000259" key="15">
    <source>
        <dbReference type="Pfam" id="PF07731"/>
    </source>
</evidence>
<dbReference type="Pfam" id="PF00394">
    <property type="entry name" value="Cu-oxidase"/>
    <property type="match status" value="1"/>
</dbReference>